<dbReference type="InterPro" id="IPR038555">
    <property type="entry name" value="Zincin_1_sf"/>
</dbReference>
<dbReference type="Gene3D" id="3.30.2010.20">
    <property type="match status" value="1"/>
</dbReference>
<evidence type="ECO:0000313" key="1">
    <source>
        <dbReference type="EMBL" id="OAQ43513.1"/>
    </source>
</evidence>
<organism evidence="1 2">
    <name type="scientific">Pedobacter psychrophilus</name>
    <dbReference type="NCBI Taxonomy" id="1826909"/>
    <lineage>
        <taxon>Bacteria</taxon>
        <taxon>Pseudomonadati</taxon>
        <taxon>Bacteroidota</taxon>
        <taxon>Sphingobacteriia</taxon>
        <taxon>Sphingobacteriales</taxon>
        <taxon>Sphingobacteriaceae</taxon>
        <taxon>Pedobacter</taxon>
    </lineage>
</organism>
<dbReference type="EMBL" id="LWHJ01000003">
    <property type="protein sequence ID" value="OAQ43513.1"/>
    <property type="molecule type" value="Genomic_DNA"/>
</dbReference>
<reference evidence="1 2" key="2">
    <citation type="submission" date="2016-06" db="EMBL/GenBank/DDBJ databases">
        <title>Pedobacter psychrophilus sp. nov., isolated from Antarctic fragmentary rock.</title>
        <authorList>
            <person name="Svec P."/>
        </authorList>
    </citation>
    <scope>NUCLEOTIDE SEQUENCE [LARGE SCALE GENOMIC DNA]</scope>
    <source>
        <strain evidence="1 2">CCM 8644</strain>
    </source>
</reference>
<gene>
    <name evidence="1" type="ORF">A5893_17150</name>
</gene>
<dbReference type="RefSeq" id="WP_068820531.1">
    <property type="nucleotide sequence ID" value="NZ_LWHJ01000003.1"/>
</dbReference>
<proteinExistence type="predicted"/>
<protein>
    <submittedName>
        <fullName evidence="1">Uncharacterized protein</fullName>
    </submittedName>
</protein>
<dbReference type="AlphaFoldDB" id="A0A179DSI0"/>
<dbReference type="OrthoDB" id="1495526at2"/>
<sequence length="110" mass="12823">MNKHSTDLKHKYKDDFEIVQGFVNEFDPCGLINSGAPIDEYDCLTNQLLSATYNGKTRTEIKELILHEIEHHFGTPDLEILDEPYKTNFYNNIETLIDKLEKQIEKKPSH</sequence>
<reference evidence="1 2" key="1">
    <citation type="submission" date="2016-04" db="EMBL/GenBank/DDBJ databases">
        <authorList>
            <person name="Evans L.H."/>
            <person name="Alamgir A."/>
            <person name="Owens N."/>
            <person name="Weber N.D."/>
            <person name="Virtaneva K."/>
            <person name="Barbian K."/>
            <person name="Babar A."/>
            <person name="Rosenke K."/>
        </authorList>
    </citation>
    <scope>NUCLEOTIDE SEQUENCE [LARGE SCALE GENOMIC DNA]</scope>
    <source>
        <strain evidence="1 2">CCM 8644</strain>
    </source>
</reference>
<accession>A0A179DSI0</accession>
<name>A0A179DSI0_9SPHI</name>
<evidence type="ECO:0000313" key="2">
    <source>
        <dbReference type="Proteomes" id="UP000078459"/>
    </source>
</evidence>
<dbReference type="STRING" id="1826909.A5893_17150"/>
<comment type="caution">
    <text evidence="1">The sequence shown here is derived from an EMBL/GenBank/DDBJ whole genome shotgun (WGS) entry which is preliminary data.</text>
</comment>
<keyword evidence="2" id="KW-1185">Reference proteome</keyword>
<dbReference type="Proteomes" id="UP000078459">
    <property type="component" value="Unassembled WGS sequence"/>
</dbReference>